<dbReference type="AlphaFoldDB" id="A0AAV6UN85"/>
<comment type="caution">
    <text evidence="1">The sequence shown here is derived from an EMBL/GenBank/DDBJ whole genome shotgun (WGS) entry which is preliminary data.</text>
</comment>
<keyword evidence="2" id="KW-1185">Reference proteome</keyword>
<name>A0AAV6UN85_9ARAC</name>
<accession>A0AAV6UN85</accession>
<dbReference type="Proteomes" id="UP000827092">
    <property type="component" value="Unassembled WGS sequence"/>
</dbReference>
<organism evidence="1 2">
    <name type="scientific">Oedothorax gibbosus</name>
    <dbReference type="NCBI Taxonomy" id="931172"/>
    <lineage>
        <taxon>Eukaryota</taxon>
        <taxon>Metazoa</taxon>
        <taxon>Ecdysozoa</taxon>
        <taxon>Arthropoda</taxon>
        <taxon>Chelicerata</taxon>
        <taxon>Arachnida</taxon>
        <taxon>Araneae</taxon>
        <taxon>Araneomorphae</taxon>
        <taxon>Entelegynae</taxon>
        <taxon>Araneoidea</taxon>
        <taxon>Linyphiidae</taxon>
        <taxon>Erigoninae</taxon>
        <taxon>Oedothorax</taxon>
    </lineage>
</organism>
<dbReference type="EMBL" id="JAFNEN010000342">
    <property type="protein sequence ID" value="KAG8185223.1"/>
    <property type="molecule type" value="Genomic_DNA"/>
</dbReference>
<protein>
    <submittedName>
        <fullName evidence="1">Uncharacterized protein</fullName>
    </submittedName>
</protein>
<evidence type="ECO:0000313" key="1">
    <source>
        <dbReference type="EMBL" id="KAG8185223.1"/>
    </source>
</evidence>
<gene>
    <name evidence="1" type="ORF">JTE90_002752</name>
</gene>
<reference evidence="1 2" key="1">
    <citation type="journal article" date="2022" name="Nat. Ecol. Evol.">
        <title>A masculinizing supergene underlies an exaggerated male reproductive morph in a spider.</title>
        <authorList>
            <person name="Hendrickx F."/>
            <person name="De Corte Z."/>
            <person name="Sonet G."/>
            <person name="Van Belleghem S.M."/>
            <person name="Kostlbacher S."/>
            <person name="Vangestel C."/>
        </authorList>
    </citation>
    <scope>NUCLEOTIDE SEQUENCE [LARGE SCALE GENOMIC DNA]</scope>
    <source>
        <strain evidence="1">W744_W776</strain>
    </source>
</reference>
<evidence type="ECO:0000313" key="2">
    <source>
        <dbReference type="Proteomes" id="UP000827092"/>
    </source>
</evidence>
<proteinExistence type="predicted"/>
<sequence>MENAAAVRIFTTKDKLERKCDKLRVVYGLPKCHLANKDKFLPFTNCYKKRRMNAIALRKADIVFLFAFGGWNLKEICQTSKFGCDGDKKKTFEET</sequence>